<dbReference type="PANTHER" id="PTHR42814">
    <property type="entry name" value="AMP-BINDING DOMAIN-CONTAINING PROTEIN"/>
    <property type="match status" value="1"/>
</dbReference>
<dbReference type="InterPro" id="IPR000873">
    <property type="entry name" value="AMP-dep_synth/lig_dom"/>
</dbReference>
<accession>A0A7J7K7P0</accession>
<gene>
    <name evidence="2" type="ORF">EB796_007500</name>
</gene>
<proteinExistence type="predicted"/>
<dbReference type="EMBL" id="VXIV02001131">
    <property type="protein sequence ID" value="KAF6034195.1"/>
    <property type="molecule type" value="Genomic_DNA"/>
</dbReference>
<evidence type="ECO:0000313" key="2">
    <source>
        <dbReference type="EMBL" id="KAF6034195.1"/>
    </source>
</evidence>
<dbReference type="Proteomes" id="UP000593567">
    <property type="component" value="Unassembled WGS sequence"/>
</dbReference>
<evidence type="ECO:0000313" key="3">
    <source>
        <dbReference type="Proteomes" id="UP000593567"/>
    </source>
</evidence>
<dbReference type="Gene3D" id="3.40.50.12780">
    <property type="entry name" value="N-terminal domain of ligase-like"/>
    <property type="match status" value="1"/>
</dbReference>
<evidence type="ECO:0000259" key="1">
    <source>
        <dbReference type="Pfam" id="PF00501"/>
    </source>
</evidence>
<dbReference type="AlphaFoldDB" id="A0A7J7K7P0"/>
<sequence>MTASQIHHKADEYAKGLLALGLVPGEDTLTVVGVPTLEGCLSFYSCRICWYWLCCKLAQISHPYLYHPADSAMTKVLPVLNSKVIVVGEGTSGSVFNALTSIFSTSQDFPTSPELPDVKHIFYDNSYKDRSPTQKFINNLDKLRQYGESISDQQVEEARQSVKSEDVLYHIFSSGSTGKPKCIAHPNKGMANALCLVNSNLGAVFALNYSYDDLIGYSSVSMLLAGKYGKVVLSPEPFEESGADEFGDRCSKCLHPEGIEHFILPSGITQLIASSFERKHAEAPVLKLVLCSGQIISRKFKEYIIKTFSGLPFTEYGLSEVMVVAGTTLGTLPSDMEQMLDARMYPLPNLEFCCRDMGMMYPDGTFIIKGRVTDAIRFKIFGDVVYPGPIEEVVSTYPGIKNVVGGSNNDIIGDEITYCIM</sequence>
<protein>
    <recommendedName>
        <fullName evidence="1">AMP-dependent synthetase/ligase domain-containing protein</fullName>
    </recommendedName>
</protein>
<dbReference type="OrthoDB" id="10253869at2759"/>
<dbReference type="InterPro" id="IPR042099">
    <property type="entry name" value="ANL_N_sf"/>
</dbReference>
<name>A0A7J7K7P0_BUGNE</name>
<comment type="caution">
    <text evidence="2">The sequence shown here is derived from an EMBL/GenBank/DDBJ whole genome shotgun (WGS) entry which is preliminary data.</text>
</comment>
<reference evidence="2" key="1">
    <citation type="submission" date="2020-06" db="EMBL/GenBank/DDBJ databases">
        <title>Draft genome of Bugula neritina, a colonial animal packing powerful symbionts and potential medicines.</title>
        <authorList>
            <person name="Rayko M."/>
        </authorList>
    </citation>
    <scope>NUCLEOTIDE SEQUENCE [LARGE SCALE GENOMIC DNA]</scope>
    <source>
        <strain evidence="2">Kwan_BN1</strain>
    </source>
</reference>
<keyword evidence="3" id="KW-1185">Reference proteome</keyword>
<dbReference type="PANTHER" id="PTHR42814:SF3">
    <property type="entry name" value="BETA-N-ACETYLHEXOSAMINIDASE"/>
    <property type="match status" value="1"/>
</dbReference>
<dbReference type="SUPFAM" id="SSF56801">
    <property type="entry name" value="Acetyl-CoA synthetase-like"/>
    <property type="match status" value="1"/>
</dbReference>
<organism evidence="2 3">
    <name type="scientific">Bugula neritina</name>
    <name type="common">Brown bryozoan</name>
    <name type="synonym">Sertularia neritina</name>
    <dbReference type="NCBI Taxonomy" id="10212"/>
    <lineage>
        <taxon>Eukaryota</taxon>
        <taxon>Metazoa</taxon>
        <taxon>Spiralia</taxon>
        <taxon>Lophotrochozoa</taxon>
        <taxon>Bryozoa</taxon>
        <taxon>Gymnolaemata</taxon>
        <taxon>Cheilostomatida</taxon>
        <taxon>Flustrina</taxon>
        <taxon>Buguloidea</taxon>
        <taxon>Bugulidae</taxon>
        <taxon>Bugula</taxon>
    </lineage>
</organism>
<dbReference type="Pfam" id="PF00501">
    <property type="entry name" value="AMP-binding"/>
    <property type="match status" value="1"/>
</dbReference>
<feature type="domain" description="AMP-dependent synthetase/ligase" evidence="1">
    <location>
        <begin position="2"/>
        <end position="357"/>
    </location>
</feature>